<evidence type="ECO:0000313" key="1">
    <source>
        <dbReference type="EMBL" id="KAJ4184651.1"/>
    </source>
</evidence>
<accession>A0A9W8R4I0</accession>
<name>A0A9W8R4I0_9HYPO</name>
<evidence type="ECO:0000313" key="2">
    <source>
        <dbReference type="Proteomes" id="UP001152087"/>
    </source>
</evidence>
<protein>
    <submittedName>
        <fullName evidence="1">Uncharacterized protein</fullName>
    </submittedName>
</protein>
<dbReference type="AlphaFoldDB" id="A0A9W8R4I0"/>
<reference evidence="1" key="1">
    <citation type="submission" date="2022-09" db="EMBL/GenBank/DDBJ databases">
        <title>Fusarium specimens isolated from Avocado Roots.</title>
        <authorList>
            <person name="Stajich J."/>
            <person name="Roper C."/>
            <person name="Heimlech-Rivalta G."/>
        </authorList>
    </citation>
    <scope>NUCLEOTIDE SEQUENCE</scope>
    <source>
        <strain evidence="1">A02</strain>
    </source>
</reference>
<gene>
    <name evidence="1" type="ORF">NW755_009104</name>
</gene>
<comment type="caution">
    <text evidence="1">The sequence shown here is derived from an EMBL/GenBank/DDBJ whole genome shotgun (WGS) entry which is preliminary data.</text>
</comment>
<sequence>MSSSEAPTSPIDTDLDSQNLLSSRLDELVCSGALTVGQGHELTLDKDGLPIVSDVNPKTKVKENPEQQRLDNIIQFLESPVAPQSVDWTSARKALCQLRDQGVPREGDADIIA</sequence>
<keyword evidence="2" id="KW-1185">Reference proteome</keyword>
<organism evidence="1 2">
    <name type="scientific">Fusarium falciforme</name>
    <dbReference type="NCBI Taxonomy" id="195108"/>
    <lineage>
        <taxon>Eukaryota</taxon>
        <taxon>Fungi</taxon>
        <taxon>Dikarya</taxon>
        <taxon>Ascomycota</taxon>
        <taxon>Pezizomycotina</taxon>
        <taxon>Sordariomycetes</taxon>
        <taxon>Hypocreomycetidae</taxon>
        <taxon>Hypocreales</taxon>
        <taxon>Nectriaceae</taxon>
        <taxon>Fusarium</taxon>
        <taxon>Fusarium solani species complex</taxon>
    </lineage>
</organism>
<dbReference type="Proteomes" id="UP001152087">
    <property type="component" value="Unassembled WGS sequence"/>
</dbReference>
<dbReference type="EMBL" id="JAOQAV010000026">
    <property type="protein sequence ID" value="KAJ4184651.1"/>
    <property type="molecule type" value="Genomic_DNA"/>
</dbReference>
<proteinExistence type="predicted"/>
<dbReference type="OrthoDB" id="5101800at2759"/>